<gene>
    <name evidence="16" type="ORF">KEHDKFFH_15250</name>
</gene>
<dbReference type="InterPro" id="IPR052023">
    <property type="entry name" value="Histidine_kinase_KdpD"/>
</dbReference>
<comment type="caution">
    <text evidence="16">The sequence shown here is derived from an EMBL/GenBank/DDBJ whole genome shotgun (WGS) entry which is preliminary data.</text>
</comment>
<evidence type="ECO:0000256" key="13">
    <source>
        <dbReference type="ARBA" id="ARBA00057300"/>
    </source>
</evidence>
<dbReference type="Pfam" id="PF00512">
    <property type="entry name" value="HisKA"/>
    <property type="match status" value="1"/>
</dbReference>
<evidence type="ECO:0000256" key="6">
    <source>
        <dbReference type="ARBA" id="ARBA00022692"/>
    </source>
</evidence>
<dbReference type="SMART" id="SM00388">
    <property type="entry name" value="HisKA"/>
    <property type="match status" value="1"/>
</dbReference>
<dbReference type="Gene3D" id="1.10.287.130">
    <property type="match status" value="1"/>
</dbReference>
<dbReference type="Gene3D" id="1.20.120.620">
    <property type="entry name" value="Backbone structure of the membrane domain of e. Coli histidine kinase receptor kdpd"/>
    <property type="match status" value="1"/>
</dbReference>
<dbReference type="EMBL" id="PSSX01000015">
    <property type="protein sequence ID" value="PPI83320.1"/>
    <property type="molecule type" value="Genomic_DNA"/>
</dbReference>
<comment type="function">
    <text evidence="13">Member of the two-component regulatory system KdpD/KdpE involved in the regulation of the kdp operon. KdpD may function as a membrane-associated protein kinase that phosphorylates KdpE in response to environmental signals.</text>
</comment>
<proteinExistence type="predicted"/>
<dbReference type="GO" id="GO:0042802">
    <property type="term" value="F:identical protein binding"/>
    <property type="evidence" value="ECO:0007669"/>
    <property type="project" value="UniProtKB-ARBA"/>
</dbReference>
<evidence type="ECO:0000313" key="16">
    <source>
        <dbReference type="EMBL" id="PPI83320.1"/>
    </source>
</evidence>
<dbReference type="OrthoDB" id="9806130at2"/>
<protein>
    <recommendedName>
        <fullName evidence="3">histidine kinase</fullName>
        <ecNumber evidence="3">2.7.13.3</ecNumber>
    </recommendedName>
</protein>
<keyword evidence="5" id="KW-0808">Transferase</keyword>
<dbReference type="SUPFAM" id="SSF55874">
    <property type="entry name" value="ATPase domain of HSP90 chaperone/DNA topoisomerase II/histidine kinase"/>
    <property type="match status" value="1"/>
</dbReference>
<comment type="catalytic activity">
    <reaction evidence="1">
        <text>ATP + protein L-histidine = ADP + protein N-phospho-L-histidine.</text>
        <dbReference type="EC" id="2.7.13.3"/>
    </reaction>
</comment>
<dbReference type="InterPro" id="IPR003661">
    <property type="entry name" value="HisK_dim/P_dom"/>
</dbReference>
<evidence type="ECO:0000256" key="14">
    <source>
        <dbReference type="SAM" id="Phobius"/>
    </source>
</evidence>
<dbReference type="SMART" id="SM00387">
    <property type="entry name" value="HATPase_c"/>
    <property type="match status" value="1"/>
</dbReference>
<dbReference type="Pfam" id="PF02702">
    <property type="entry name" value="KdpD"/>
    <property type="match status" value="1"/>
</dbReference>
<dbReference type="InterPro" id="IPR003594">
    <property type="entry name" value="HATPase_dom"/>
</dbReference>
<feature type="transmembrane region" description="Helical" evidence="14">
    <location>
        <begin position="413"/>
        <end position="432"/>
    </location>
</feature>
<keyword evidence="7" id="KW-0547">Nucleotide-binding</keyword>
<keyword evidence="6 14" id="KW-0812">Transmembrane</keyword>
<feature type="transmembrane region" description="Helical" evidence="14">
    <location>
        <begin position="469"/>
        <end position="487"/>
    </location>
</feature>
<dbReference type="PANTHER" id="PTHR45569">
    <property type="entry name" value="SENSOR PROTEIN KDPD"/>
    <property type="match status" value="1"/>
</dbReference>
<dbReference type="CDD" id="cd00082">
    <property type="entry name" value="HisKA"/>
    <property type="match status" value="1"/>
</dbReference>
<dbReference type="InterPro" id="IPR036890">
    <property type="entry name" value="HATPase_C_sf"/>
</dbReference>
<dbReference type="CDD" id="cd00075">
    <property type="entry name" value="HATPase"/>
    <property type="match status" value="1"/>
</dbReference>
<dbReference type="RefSeq" id="WP_104322694.1">
    <property type="nucleotide sequence ID" value="NZ_PSSX01000015.1"/>
</dbReference>
<dbReference type="AlphaFoldDB" id="A0A2S5Z7H6"/>
<dbReference type="InterPro" id="IPR003852">
    <property type="entry name" value="Sig_transdc_His_kinase_KdpD_N"/>
</dbReference>
<keyword evidence="4" id="KW-0597">Phosphoprotein</keyword>
<dbReference type="SUPFAM" id="SSF52540">
    <property type="entry name" value="P-loop containing nucleoside triphosphate hydrolases"/>
    <property type="match status" value="1"/>
</dbReference>
<evidence type="ECO:0000313" key="17">
    <source>
        <dbReference type="Proteomes" id="UP000239917"/>
    </source>
</evidence>
<dbReference type="FunFam" id="3.30.565.10:FF:000042">
    <property type="entry name" value="Two-component sensor histidine kinase KdpD"/>
    <property type="match status" value="1"/>
</dbReference>
<keyword evidence="9" id="KW-0067">ATP-binding</keyword>
<dbReference type="PRINTS" id="PR00344">
    <property type="entry name" value="BCTRLSENSOR"/>
</dbReference>
<evidence type="ECO:0000259" key="15">
    <source>
        <dbReference type="PROSITE" id="PS50109"/>
    </source>
</evidence>
<dbReference type="InterPro" id="IPR029016">
    <property type="entry name" value="GAF-like_dom_sf"/>
</dbReference>
<evidence type="ECO:0000256" key="11">
    <source>
        <dbReference type="ARBA" id="ARBA00023012"/>
    </source>
</evidence>
<dbReference type="GO" id="GO:0000155">
    <property type="term" value="F:phosphorelay sensor kinase activity"/>
    <property type="evidence" value="ECO:0007669"/>
    <property type="project" value="InterPro"/>
</dbReference>
<organism evidence="16 17">
    <name type="scientific">Marinobacter maroccanus</name>
    <dbReference type="NCBI Taxonomy" id="2055143"/>
    <lineage>
        <taxon>Bacteria</taxon>
        <taxon>Pseudomonadati</taxon>
        <taxon>Pseudomonadota</taxon>
        <taxon>Gammaproteobacteria</taxon>
        <taxon>Pseudomonadales</taxon>
        <taxon>Marinobacteraceae</taxon>
        <taxon>Marinobacter</taxon>
    </lineage>
</organism>
<evidence type="ECO:0000256" key="12">
    <source>
        <dbReference type="ARBA" id="ARBA00023136"/>
    </source>
</evidence>
<evidence type="ECO:0000256" key="7">
    <source>
        <dbReference type="ARBA" id="ARBA00022741"/>
    </source>
</evidence>
<feature type="domain" description="Histidine kinase" evidence="15">
    <location>
        <begin position="663"/>
        <end position="880"/>
    </location>
</feature>
<dbReference type="InterPro" id="IPR014729">
    <property type="entry name" value="Rossmann-like_a/b/a_fold"/>
</dbReference>
<dbReference type="GO" id="GO:0005524">
    <property type="term" value="F:ATP binding"/>
    <property type="evidence" value="ECO:0007669"/>
    <property type="project" value="UniProtKB-KW"/>
</dbReference>
<dbReference type="Pfam" id="PF00582">
    <property type="entry name" value="Usp"/>
    <property type="match status" value="1"/>
</dbReference>
<dbReference type="InterPro" id="IPR025201">
    <property type="entry name" value="KdpD_TM"/>
</dbReference>
<evidence type="ECO:0000256" key="4">
    <source>
        <dbReference type="ARBA" id="ARBA00022553"/>
    </source>
</evidence>
<comment type="subcellular location">
    <subcellularLocation>
        <location evidence="2">Membrane</location>
        <topology evidence="2">Multi-pass membrane protein</topology>
    </subcellularLocation>
</comment>
<dbReference type="InterPro" id="IPR005467">
    <property type="entry name" value="His_kinase_dom"/>
</dbReference>
<evidence type="ECO:0000256" key="10">
    <source>
        <dbReference type="ARBA" id="ARBA00022989"/>
    </source>
</evidence>
<evidence type="ECO:0000256" key="9">
    <source>
        <dbReference type="ARBA" id="ARBA00022840"/>
    </source>
</evidence>
<evidence type="ECO:0000256" key="1">
    <source>
        <dbReference type="ARBA" id="ARBA00000085"/>
    </source>
</evidence>
<dbReference type="InterPro" id="IPR038318">
    <property type="entry name" value="KdpD_sf"/>
</dbReference>
<keyword evidence="10 14" id="KW-1133">Transmembrane helix</keyword>
<dbReference type="Pfam" id="PF13493">
    <property type="entry name" value="DUF4118"/>
    <property type="match status" value="1"/>
</dbReference>
<dbReference type="CDD" id="cd01987">
    <property type="entry name" value="USP_KdpD-like"/>
    <property type="match status" value="1"/>
</dbReference>
<dbReference type="GO" id="GO:0005737">
    <property type="term" value="C:cytoplasm"/>
    <property type="evidence" value="ECO:0007669"/>
    <property type="project" value="UniProtKB-ARBA"/>
</dbReference>
<dbReference type="Pfam" id="PF02518">
    <property type="entry name" value="HATPase_c"/>
    <property type="match status" value="1"/>
</dbReference>
<dbReference type="Gene3D" id="3.30.450.40">
    <property type="match status" value="1"/>
</dbReference>
<name>A0A2S5Z7H6_9GAMM</name>
<dbReference type="InterPro" id="IPR004358">
    <property type="entry name" value="Sig_transdc_His_kin-like_C"/>
</dbReference>
<feature type="transmembrane region" description="Helical" evidence="14">
    <location>
        <begin position="439"/>
        <end position="457"/>
    </location>
</feature>
<dbReference type="Gene3D" id="3.40.50.300">
    <property type="entry name" value="P-loop containing nucleotide triphosphate hydrolases"/>
    <property type="match status" value="1"/>
</dbReference>
<evidence type="ECO:0000256" key="8">
    <source>
        <dbReference type="ARBA" id="ARBA00022777"/>
    </source>
</evidence>
<sequence length="892" mass="98828">MNKGDPKRPNPDALLKTQERVGAGGLKIFLGAAPGVGKTYQMLQAAHELKRQGIDVVIGVAETHGRAETLALCDGLEQLPAKEIEYAGKQFREFDLDAALTRKPEVLLLDELAHRNIPGTRHPRRYQDIEELMDQGITVWTAINIQHLESLSDVVASITGVRMRETVPDSILERARDIVLVDLTPSELLERLKQGKVYVPEQARAAMDGYFSPSNLSALREMAVQAIAERLDSDVRENMQSRGIEGPWHIRSRMLVAVDGSGQGETLVRAGRRLAERRKAPWTVVTVDNGRAGPAERQRLERVFELATRLGAEVKTLRGYDVAEEILAFARDQNVTTLILGRSHNRWWHFRKSISRYLLKQAEAFEVTFIPVPRKQRRKIVESATHGGKITDYAWAVASVGVATLVSKVFDHLLPLGNLSLIFLTSVLWVAARTGIRPALFTALLSFLTYNFFFTEPRLTFTMTETDEILTVVFFLIIAVIGGNLAGRLRDQIHLLRVSNDQTDAQLAFTRRLASAPDIISVQTEAVESMYEQFRIPLIIAQNNPDDGDVEVITRGGPAQELNEAAYSAIDWALRNAKPSGALSDTLNSLPWRFEPIEADNKVYAVLGLRVDDMSAEYYRGLAVGIYVHQLGLAWFRTQLAANLSASRVAEETERLRSALLSSISHDLRTPLSSMIGSASTLKSMSDKLSDEDRESLFDSVLGEGERLDRYIRNLLDMTKLGHGTLKIERDWIAFTDILSSALRRTRNLMAKVRVEREVEEDLPLLFVHPALIEQALVNVLENAAKFAPDGSTLSIRAHRQESELIIAISDEGPGIPEDQRSQVFDMFFTGGEGDRGPHGSGLGLAICHGMVAAHGGRIQALAGENGAGATIEIALPLIESPEQESNRESSE</sequence>
<dbReference type="SUPFAM" id="SSF52402">
    <property type="entry name" value="Adenine nucleotide alpha hydrolases-like"/>
    <property type="match status" value="1"/>
</dbReference>
<dbReference type="FunFam" id="3.40.50.300:FF:000483">
    <property type="entry name" value="Sensor histidine kinase KdpD"/>
    <property type="match status" value="1"/>
</dbReference>
<evidence type="ECO:0000256" key="3">
    <source>
        <dbReference type="ARBA" id="ARBA00012438"/>
    </source>
</evidence>
<dbReference type="SUPFAM" id="SSF47384">
    <property type="entry name" value="Homodimeric domain of signal transducing histidine kinase"/>
    <property type="match status" value="1"/>
</dbReference>
<evidence type="ECO:0000256" key="2">
    <source>
        <dbReference type="ARBA" id="ARBA00004141"/>
    </source>
</evidence>
<dbReference type="Proteomes" id="UP000239917">
    <property type="component" value="Unassembled WGS sequence"/>
</dbReference>
<reference evidence="16 17" key="1">
    <citation type="submission" date="2018-01" db="EMBL/GenBank/DDBJ databases">
        <title>Complete genome sequences of the type strains of Marinobacter flavimaris and Marinobacter maroccanus.</title>
        <authorList>
            <person name="Palau M."/>
            <person name="Boujida N."/>
            <person name="Manresa A."/>
            <person name="Minana-Galbis D."/>
        </authorList>
    </citation>
    <scope>NUCLEOTIDE SEQUENCE [LARGE SCALE GENOMIC DNA]</scope>
    <source>
        <strain evidence="16 17">N4</strain>
    </source>
</reference>
<dbReference type="PROSITE" id="PS50109">
    <property type="entry name" value="HIS_KIN"/>
    <property type="match status" value="1"/>
</dbReference>
<dbReference type="InterPro" id="IPR006016">
    <property type="entry name" value="UspA"/>
</dbReference>
<dbReference type="PANTHER" id="PTHR45569:SF1">
    <property type="entry name" value="SENSOR PROTEIN KDPD"/>
    <property type="match status" value="1"/>
</dbReference>
<evidence type="ECO:0000256" key="5">
    <source>
        <dbReference type="ARBA" id="ARBA00022679"/>
    </source>
</evidence>
<accession>A0A2S5Z7H6</accession>
<keyword evidence="17" id="KW-1185">Reference proteome</keyword>
<dbReference type="Gene3D" id="3.40.50.620">
    <property type="entry name" value="HUPs"/>
    <property type="match status" value="1"/>
</dbReference>
<keyword evidence="12 14" id="KW-0472">Membrane</keyword>
<dbReference type="InterPro" id="IPR036097">
    <property type="entry name" value="HisK_dim/P_sf"/>
</dbReference>
<dbReference type="InterPro" id="IPR027417">
    <property type="entry name" value="P-loop_NTPase"/>
</dbReference>
<dbReference type="GO" id="GO:0005886">
    <property type="term" value="C:plasma membrane"/>
    <property type="evidence" value="ECO:0007669"/>
    <property type="project" value="TreeGrafter"/>
</dbReference>
<dbReference type="EC" id="2.7.13.3" evidence="3"/>
<keyword evidence="8 16" id="KW-0418">Kinase</keyword>
<keyword evidence="11" id="KW-0902">Two-component regulatory system</keyword>
<dbReference type="Gene3D" id="3.30.565.10">
    <property type="entry name" value="Histidine kinase-like ATPase, C-terminal domain"/>
    <property type="match status" value="1"/>
</dbReference>